<name>A0A9K3E6Z1_HELAN</name>
<comment type="caution">
    <text evidence="1">The sequence shown here is derived from an EMBL/GenBank/DDBJ whole genome shotgun (WGS) entry which is preliminary data.</text>
</comment>
<organism evidence="1 2">
    <name type="scientific">Helianthus annuus</name>
    <name type="common">Common sunflower</name>
    <dbReference type="NCBI Taxonomy" id="4232"/>
    <lineage>
        <taxon>Eukaryota</taxon>
        <taxon>Viridiplantae</taxon>
        <taxon>Streptophyta</taxon>
        <taxon>Embryophyta</taxon>
        <taxon>Tracheophyta</taxon>
        <taxon>Spermatophyta</taxon>
        <taxon>Magnoliopsida</taxon>
        <taxon>eudicotyledons</taxon>
        <taxon>Gunneridae</taxon>
        <taxon>Pentapetalae</taxon>
        <taxon>asterids</taxon>
        <taxon>campanulids</taxon>
        <taxon>Asterales</taxon>
        <taxon>Asteraceae</taxon>
        <taxon>Asteroideae</taxon>
        <taxon>Heliantheae alliance</taxon>
        <taxon>Heliantheae</taxon>
        <taxon>Helianthus</taxon>
    </lineage>
</organism>
<proteinExistence type="predicted"/>
<accession>A0A9K3E6Z1</accession>
<keyword evidence="2" id="KW-1185">Reference proteome</keyword>
<dbReference type="AlphaFoldDB" id="A0A9K3E6Z1"/>
<gene>
    <name evidence="1" type="ORF">HanXRQr2_Chr14g0633031</name>
</gene>
<reference evidence="1" key="1">
    <citation type="journal article" date="2017" name="Nature">
        <title>The sunflower genome provides insights into oil metabolism, flowering and Asterid evolution.</title>
        <authorList>
            <person name="Badouin H."/>
            <person name="Gouzy J."/>
            <person name="Grassa C.J."/>
            <person name="Murat F."/>
            <person name="Staton S.E."/>
            <person name="Cottret L."/>
            <person name="Lelandais-Briere C."/>
            <person name="Owens G.L."/>
            <person name="Carrere S."/>
            <person name="Mayjonade B."/>
            <person name="Legrand L."/>
            <person name="Gill N."/>
            <person name="Kane N.C."/>
            <person name="Bowers J.E."/>
            <person name="Hubner S."/>
            <person name="Bellec A."/>
            <person name="Berard A."/>
            <person name="Berges H."/>
            <person name="Blanchet N."/>
            <person name="Boniface M.C."/>
            <person name="Brunel D."/>
            <person name="Catrice O."/>
            <person name="Chaidir N."/>
            <person name="Claudel C."/>
            <person name="Donnadieu C."/>
            <person name="Faraut T."/>
            <person name="Fievet G."/>
            <person name="Helmstetter N."/>
            <person name="King M."/>
            <person name="Knapp S.J."/>
            <person name="Lai Z."/>
            <person name="Le Paslier M.C."/>
            <person name="Lippi Y."/>
            <person name="Lorenzon L."/>
            <person name="Mandel J.R."/>
            <person name="Marage G."/>
            <person name="Marchand G."/>
            <person name="Marquand E."/>
            <person name="Bret-Mestries E."/>
            <person name="Morien E."/>
            <person name="Nambeesan S."/>
            <person name="Nguyen T."/>
            <person name="Pegot-Espagnet P."/>
            <person name="Pouilly N."/>
            <person name="Raftis F."/>
            <person name="Sallet E."/>
            <person name="Schiex T."/>
            <person name="Thomas J."/>
            <person name="Vandecasteele C."/>
            <person name="Vares D."/>
            <person name="Vear F."/>
            <person name="Vautrin S."/>
            <person name="Crespi M."/>
            <person name="Mangin B."/>
            <person name="Burke J.M."/>
            <person name="Salse J."/>
            <person name="Munos S."/>
            <person name="Vincourt P."/>
            <person name="Rieseberg L.H."/>
            <person name="Langlade N.B."/>
        </authorList>
    </citation>
    <scope>NUCLEOTIDE SEQUENCE</scope>
    <source>
        <tissue evidence="1">Leaves</tissue>
    </source>
</reference>
<dbReference type="EMBL" id="MNCJ02000329">
    <property type="protein sequence ID" value="KAF5768150.1"/>
    <property type="molecule type" value="Genomic_DNA"/>
</dbReference>
<protein>
    <submittedName>
        <fullName evidence="1">Uncharacterized protein</fullName>
    </submittedName>
</protein>
<evidence type="ECO:0000313" key="1">
    <source>
        <dbReference type="EMBL" id="KAF5768150.1"/>
    </source>
</evidence>
<reference evidence="1" key="2">
    <citation type="submission" date="2020-06" db="EMBL/GenBank/DDBJ databases">
        <title>Helianthus annuus Genome sequencing and assembly Release 2.</title>
        <authorList>
            <person name="Gouzy J."/>
            <person name="Langlade N."/>
            <person name="Munos S."/>
        </authorList>
    </citation>
    <scope>NUCLEOTIDE SEQUENCE</scope>
    <source>
        <tissue evidence="1">Leaves</tissue>
    </source>
</reference>
<dbReference type="Proteomes" id="UP000215914">
    <property type="component" value="Unassembled WGS sequence"/>
</dbReference>
<sequence length="92" mass="9937">MVSAVFSLSESLSGGLGSRVLAAVQLKVMTIKKAMMEVLVIGMAVTSETNSGHSTRFPASLRRLFYTVSVSLVFLKVQGPMMMVSGKKVIRR</sequence>
<dbReference type="Gramene" id="mRNA:HanXRQr2_Chr14g0633031">
    <property type="protein sequence ID" value="CDS:HanXRQr2_Chr14g0633031.1"/>
    <property type="gene ID" value="HanXRQr2_Chr14g0633031"/>
</dbReference>
<evidence type="ECO:0000313" key="2">
    <source>
        <dbReference type="Proteomes" id="UP000215914"/>
    </source>
</evidence>